<dbReference type="PANTHER" id="PTHR28259">
    <property type="entry name" value="FLUORIDE EXPORT PROTEIN 1-RELATED"/>
    <property type="match status" value="1"/>
</dbReference>
<evidence type="ECO:0000256" key="10">
    <source>
        <dbReference type="HAMAP-Rule" id="MF_00454"/>
    </source>
</evidence>
<evidence type="ECO:0000256" key="3">
    <source>
        <dbReference type="ARBA" id="ARBA00022692"/>
    </source>
</evidence>
<comment type="function">
    <text evidence="9 10">Fluoride-specific ion channel. Important for reducing fluoride concentration in the cell, thus reducing its toxicity.</text>
</comment>
<keyword evidence="4 10" id="KW-1133">Transmembrane helix</keyword>
<keyword evidence="6 10" id="KW-0407">Ion channel</keyword>
<comment type="activity regulation">
    <text evidence="10">Na(+) is not transported, but it plays an essential structural role and its presence is essential for fluoride channel function.</text>
</comment>
<feature type="transmembrane region" description="Helical" evidence="10">
    <location>
        <begin position="102"/>
        <end position="122"/>
    </location>
</feature>
<evidence type="ECO:0000256" key="1">
    <source>
        <dbReference type="ARBA" id="ARBA00004651"/>
    </source>
</evidence>
<dbReference type="RefSeq" id="WP_141333726.1">
    <property type="nucleotide sequence ID" value="NZ_JBDLZV010000001.1"/>
</dbReference>
<comment type="catalytic activity">
    <reaction evidence="8">
        <text>fluoride(in) = fluoride(out)</text>
        <dbReference type="Rhea" id="RHEA:76159"/>
        <dbReference type="ChEBI" id="CHEBI:17051"/>
    </reaction>
    <physiologicalReaction direction="left-to-right" evidence="8">
        <dbReference type="Rhea" id="RHEA:76160"/>
    </physiologicalReaction>
</comment>
<dbReference type="GO" id="GO:0046872">
    <property type="term" value="F:metal ion binding"/>
    <property type="evidence" value="ECO:0007669"/>
    <property type="project" value="UniProtKB-KW"/>
</dbReference>
<evidence type="ECO:0000256" key="5">
    <source>
        <dbReference type="ARBA" id="ARBA00023136"/>
    </source>
</evidence>
<keyword evidence="10" id="KW-0915">Sodium</keyword>
<comment type="similarity">
    <text evidence="7 10">Belongs to the fluoride channel Fluc/FEX (TC 1.A.43) family.</text>
</comment>
<evidence type="ECO:0000256" key="2">
    <source>
        <dbReference type="ARBA" id="ARBA00022475"/>
    </source>
</evidence>
<protein>
    <recommendedName>
        <fullName evidence="10">Fluoride-specific ion channel FluC</fullName>
    </recommendedName>
</protein>
<keyword evidence="3 10" id="KW-0812">Transmembrane</keyword>
<dbReference type="AlphaFoldDB" id="A0A7X2ZE13"/>
<accession>A0A7X2ZE13</accession>
<dbReference type="InterPro" id="IPR003691">
    <property type="entry name" value="FluC"/>
</dbReference>
<dbReference type="Pfam" id="PF02537">
    <property type="entry name" value="CRCB"/>
    <property type="match status" value="1"/>
</dbReference>
<feature type="transmembrane region" description="Helical" evidence="10">
    <location>
        <begin position="6"/>
        <end position="28"/>
    </location>
</feature>
<keyword evidence="5 10" id="KW-0472">Membrane</keyword>
<dbReference type="PANTHER" id="PTHR28259:SF1">
    <property type="entry name" value="FLUORIDE EXPORT PROTEIN 1-RELATED"/>
    <property type="match status" value="1"/>
</dbReference>
<keyword evidence="10" id="KW-0813">Transport</keyword>
<dbReference type="HAMAP" id="MF_00454">
    <property type="entry name" value="FluC"/>
    <property type="match status" value="1"/>
</dbReference>
<keyword evidence="10" id="KW-0406">Ion transport</keyword>
<keyword evidence="10" id="KW-0479">Metal-binding</keyword>
<organism evidence="11 12">
    <name type="scientific">Paenibacillus validus</name>
    <dbReference type="NCBI Taxonomy" id="44253"/>
    <lineage>
        <taxon>Bacteria</taxon>
        <taxon>Bacillati</taxon>
        <taxon>Bacillota</taxon>
        <taxon>Bacilli</taxon>
        <taxon>Bacillales</taxon>
        <taxon>Paenibacillaceae</taxon>
        <taxon>Paenibacillus</taxon>
    </lineage>
</organism>
<sequence length="123" mass="13311">MMSNNNMLWNLLWVSVGGFAGAIARYGLSGGIAKRFPRRYLPYGTLTVNAIGSFLLGFLWGHGASETTMLLLGTGFMGAFTTFSTFKLEAEAFFSDGRRNNAWTYLGVSYTLGILLAAAGYAI</sequence>
<keyword evidence="12" id="KW-1185">Reference proteome</keyword>
<evidence type="ECO:0000256" key="7">
    <source>
        <dbReference type="ARBA" id="ARBA00035120"/>
    </source>
</evidence>
<gene>
    <name evidence="10" type="primary">fluC</name>
    <name evidence="10" type="synonym">crcB</name>
    <name evidence="11" type="ORF">GNP93_20925</name>
</gene>
<comment type="caution">
    <text evidence="11">The sequence shown here is derived from an EMBL/GenBank/DDBJ whole genome shotgun (WGS) entry which is preliminary data.</text>
</comment>
<feature type="binding site" evidence="10">
    <location>
        <position position="81"/>
    </location>
    <ligand>
        <name>Na(+)</name>
        <dbReference type="ChEBI" id="CHEBI:29101"/>
        <note>structural</note>
    </ligand>
</feature>
<feature type="transmembrane region" description="Helical" evidence="10">
    <location>
        <begin position="40"/>
        <end position="63"/>
    </location>
</feature>
<dbReference type="EMBL" id="WNZX01000021">
    <property type="protein sequence ID" value="MUG73098.1"/>
    <property type="molecule type" value="Genomic_DNA"/>
</dbReference>
<dbReference type="GO" id="GO:0140114">
    <property type="term" value="P:cellular detoxification of fluoride"/>
    <property type="evidence" value="ECO:0007669"/>
    <property type="project" value="UniProtKB-UniRule"/>
</dbReference>
<evidence type="ECO:0000256" key="4">
    <source>
        <dbReference type="ARBA" id="ARBA00022989"/>
    </source>
</evidence>
<evidence type="ECO:0000256" key="8">
    <source>
        <dbReference type="ARBA" id="ARBA00035585"/>
    </source>
</evidence>
<feature type="binding site" evidence="10">
    <location>
        <position position="78"/>
    </location>
    <ligand>
        <name>Na(+)</name>
        <dbReference type="ChEBI" id="CHEBI:29101"/>
        <note>structural</note>
    </ligand>
</feature>
<evidence type="ECO:0000313" key="12">
    <source>
        <dbReference type="Proteomes" id="UP000450917"/>
    </source>
</evidence>
<dbReference type="GO" id="GO:0005886">
    <property type="term" value="C:plasma membrane"/>
    <property type="evidence" value="ECO:0007669"/>
    <property type="project" value="UniProtKB-SubCell"/>
</dbReference>
<dbReference type="GO" id="GO:0062054">
    <property type="term" value="F:fluoride channel activity"/>
    <property type="evidence" value="ECO:0007669"/>
    <property type="project" value="UniProtKB-UniRule"/>
</dbReference>
<feature type="transmembrane region" description="Helical" evidence="10">
    <location>
        <begin position="69"/>
        <end position="90"/>
    </location>
</feature>
<dbReference type="Proteomes" id="UP000450917">
    <property type="component" value="Unassembled WGS sequence"/>
</dbReference>
<evidence type="ECO:0000256" key="6">
    <source>
        <dbReference type="ARBA" id="ARBA00023303"/>
    </source>
</evidence>
<comment type="subcellular location">
    <subcellularLocation>
        <location evidence="1 10">Cell membrane</location>
        <topology evidence="1 10">Multi-pass membrane protein</topology>
    </subcellularLocation>
</comment>
<proteinExistence type="inferred from homology"/>
<reference evidence="11 12" key="1">
    <citation type="submission" date="2019-11" db="EMBL/GenBank/DDBJ databases">
        <title>Draft genome sequences of five Paenibacillus species of dairy origin.</title>
        <authorList>
            <person name="Olajide A.M."/>
            <person name="Chen S."/>
            <person name="Lapointe G."/>
        </authorList>
    </citation>
    <scope>NUCLEOTIDE SEQUENCE [LARGE SCALE GENOMIC DNA]</scope>
    <source>
        <strain evidence="11 12">2CS3</strain>
    </source>
</reference>
<evidence type="ECO:0000313" key="11">
    <source>
        <dbReference type="EMBL" id="MUG73098.1"/>
    </source>
</evidence>
<name>A0A7X2ZE13_9BACL</name>
<dbReference type="InterPro" id="IPR036259">
    <property type="entry name" value="MFS_trans_sf"/>
</dbReference>
<evidence type="ECO:0000256" key="9">
    <source>
        <dbReference type="ARBA" id="ARBA00049940"/>
    </source>
</evidence>
<keyword evidence="2 10" id="KW-1003">Cell membrane</keyword>
<dbReference type="SUPFAM" id="SSF103473">
    <property type="entry name" value="MFS general substrate transporter"/>
    <property type="match status" value="1"/>
</dbReference>